<organism evidence="3 4">
    <name type="scientific">Streptantibioticus rubrisoli</name>
    <dbReference type="NCBI Taxonomy" id="1387313"/>
    <lineage>
        <taxon>Bacteria</taxon>
        <taxon>Bacillati</taxon>
        <taxon>Actinomycetota</taxon>
        <taxon>Actinomycetes</taxon>
        <taxon>Kitasatosporales</taxon>
        <taxon>Streptomycetaceae</taxon>
        <taxon>Streptantibioticus</taxon>
    </lineage>
</organism>
<accession>A0ABT1P501</accession>
<protein>
    <submittedName>
        <fullName evidence="3">DUF3592 domain-containing protein</fullName>
    </submittedName>
</protein>
<evidence type="ECO:0000259" key="2">
    <source>
        <dbReference type="Pfam" id="PF12158"/>
    </source>
</evidence>
<dbReference type="Pfam" id="PF12158">
    <property type="entry name" value="DUF3592"/>
    <property type="match status" value="1"/>
</dbReference>
<dbReference type="InterPro" id="IPR021994">
    <property type="entry name" value="DUF3592"/>
</dbReference>
<feature type="transmembrane region" description="Helical" evidence="1">
    <location>
        <begin position="6"/>
        <end position="24"/>
    </location>
</feature>
<sequence length="134" mass="14196">MVGVFAAITGMCGLVAVLAGVAGLREARRMRRVGLPAGALVKRAPGDVAGEPCPPRPRLQFTTADGRVVEVVSPVPPDRRRPLRDGETVLVFYDPADPRTVVVHRRERVGLEYGFIVAGSVLVVTCGVLLAVAD</sequence>
<dbReference type="RefSeq" id="WP_255924399.1">
    <property type="nucleotide sequence ID" value="NZ_JANFNH010000001.1"/>
</dbReference>
<evidence type="ECO:0000256" key="1">
    <source>
        <dbReference type="SAM" id="Phobius"/>
    </source>
</evidence>
<feature type="domain" description="DUF3592" evidence="2">
    <location>
        <begin position="57"/>
        <end position="106"/>
    </location>
</feature>
<evidence type="ECO:0000313" key="4">
    <source>
        <dbReference type="Proteomes" id="UP001206206"/>
    </source>
</evidence>
<keyword evidence="1" id="KW-1133">Transmembrane helix</keyword>
<evidence type="ECO:0000313" key="3">
    <source>
        <dbReference type="EMBL" id="MCQ4040446.1"/>
    </source>
</evidence>
<dbReference type="EMBL" id="JANFNH010000001">
    <property type="protein sequence ID" value="MCQ4040446.1"/>
    <property type="molecule type" value="Genomic_DNA"/>
</dbReference>
<comment type="caution">
    <text evidence="3">The sequence shown here is derived from an EMBL/GenBank/DDBJ whole genome shotgun (WGS) entry which is preliminary data.</text>
</comment>
<reference evidence="3 4" key="1">
    <citation type="submission" date="2022-06" db="EMBL/GenBank/DDBJ databases">
        <title>Draft genome sequence of type strain Streptomyces rubrisoli DSM 42083.</title>
        <authorList>
            <person name="Duangmal K."/>
            <person name="Klaysubun C."/>
        </authorList>
    </citation>
    <scope>NUCLEOTIDE SEQUENCE [LARGE SCALE GENOMIC DNA]</scope>
    <source>
        <strain evidence="3 4">DSM 42083</strain>
    </source>
</reference>
<proteinExistence type="predicted"/>
<keyword evidence="1" id="KW-0472">Membrane</keyword>
<keyword evidence="1" id="KW-0812">Transmembrane</keyword>
<gene>
    <name evidence="3" type="ORF">NON19_00035</name>
</gene>
<dbReference type="Proteomes" id="UP001206206">
    <property type="component" value="Unassembled WGS sequence"/>
</dbReference>
<feature type="transmembrane region" description="Helical" evidence="1">
    <location>
        <begin position="113"/>
        <end position="133"/>
    </location>
</feature>
<name>A0ABT1P501_9ACTN</name>
<keyword evidence="4" id="KW-1185">Reference proteome</keyword>